<protein>
    <submittedName>
        <fullName evidence="1">Uncharacterized protein</fullName>
    </submittedName>
</protein>
<name>A0A0E9PS18_ANGAN</name>
<accession>A0A0E9PS18</accession>
<dbReference type="AlphaFoldDB" id="A0A0E9PS18"/>
<reference evidence="1" key="2">
    <citation type="journal article" date="2015" name="Fish Shellfish Immunol.">
        <title>Early steps in the European eel (Anguilla anguilla)-Vibrio vulnificus interaction in the gills: Role of the RtxA13 toxin.</title>
        <authorList>
            <person name="Callol A."/>
            <person name="Pajuelo D."/>
            <person name="Ebbesson L."/>
            <person name="Teles M."/>
            <person name="MacKenzie S."/>
            <person name="Amaro C."/>
        </authorList>
    </citation>
    <scope>NUCLEOTIDE SEQUENCE</scope>
</reference>
<evidence type="ECO:0000313" key="1">
    <source>
        <dbReference type="EMBL" id="JAH06663.1"/>
    </source>
</evidence>
<sequence length="39" mass="4550">MVLDGDAVSYATFRSHLISHRGAFAAFSLRHRIFHFDYH</sequence>
<organism evidence="1">
    <name type="scientific">Anguilla anguilla</name>
    <name type="common">European freshwater eel</name>
    <name type="synonym">Muraena anguilla</name>
    <dbReference type="NCBI Taxonomy" id="7936"/>
    <lineage>
        <taxon>Eukaryota</taxon>
        <taxon>Metazoa</taxon>
        <taxon>Chordata</taxon>
        <taxon>Craniata</taxon>
        <taxon>Vertebrata</taxon>
        <taxon>Euteleostomi</taxon>
        <taxon>Actinopterygii</taxon>
        <taxon>Neopterygii</taxon>
        <taxon>Teleostei</taxon>
        <taxon>Anguilliformes</taxon>
        <taxon>Anguillidae</taxon>
        <taxon>Anguilla</taxon>
    </lineage>
</organism>
<reference evidence="1" key="1">
    <citation type="submission" date="2014-11" db="EMBL/GenBank/DDBJ databases">
        <authorList>
            <person name="Amaro Gonzalez C."/>
        </authorList>
    </citation>
    <scope>NUCLEOTIDE SEQUENCE</scope>
</reference>
<dbReference type="EMBL" id="GBXM01101914">
    <property type="protein sequence ID" value="JAH06663.1"/>
    <property type="molecule type" value="Transcribed_RNA"/>
</dbReference>
<dbReference type="EMBL" id="GBXM01076134">
    <property type="protein sequence ID" value="JAH32443.1"/>
    <property type="molecule type" value="Transcribed_RNA"/>
</dbReference>
<proteinExistence type="predicted"/>